<dbReference type="Proteomes" id="UP000054166">
    <property type="component" value="Unassembled WGS sequence"/>
</dbReference>
<reference evidence="2" key="2">
    <citation type="submission" date="2015-01" db="EMBL/GenBank/DDBJ databases">
        <title>Evolutionary Origins and Diversification of the Mycorrhizal Mutualists.</title>
        <authorList>
            <consortium name="DOE Joint Genome Institute"/>
            <consortium name="Mycorrhizal Genomics Consortium"/>
            <person name="Kohler A."/>
            <person name="Kuo A."/>
            <person name="Nagy L.G."/>
            <person name="Floudas D."/>
            <person name="Copeland A."/>
            <person name="Barry K.W."/>
            <person name="Cichocki N."/>
            <person name="Veneault-Fourrey C."/>
            <person name="LaButti K."/>
            <person name="Lindquist E.A."/>
            <person name="Lipzen A."/>
            <person name="Lundell T."/>
            <person name="Morin E."/>
            <person name="Murat C."/>
            <person name="Riley R."/>
            <person name="Ohm R."/>
            <person name="Sun H."/>
            <person name="Tunlid A."/>
            <person name="Henrissat B."/>
            <person name="Grigoriev I.V."/>
            <person name="Hibbett D.S."/>
            <person name="Martin F."/>
        </authorList>
    </citation>
    <scope>NUCLEOTIDE SEQUENCE [LARGE SCALE GENOMIC DNA]</scope>
    <source>
        <strain evidence="2">F 1598</strain>
    </source>
</reference>
<reference evidence="1 2" key="1">
    <citation type="submission" date="2014-04" db="EMBL/GenBank/DDBJ databases">
        <authorList>
            <consortium name="DOE Joint Genome Institute"/>
            <person name="Kuo A."/>
            <person name="Tarkka M."/>
            <person name="Buscot F."/>
            <person name="Kohler A."/>
            <person name="Nagy L.G."/>
            <person name="Floudas D."/>
            <person name="Copeland A."/>
            <person name="Barry K.W."/>
            <person name="Cichocki N."/>
            <person name="Veneault-Fourrey C."/>
            <person name="LaButti K."/>
            <person name="Lindquist E.A."/>
            <person name="Lipzen A."/>
            <person name="Lundell T."/>
            <person name="Morin E."/>
            <person name="Murat C."/>
            <person name="Sun H."/>
            <person name="Tunlid A."/>
            <person name="Henrissat B."/>
            <person name="Grigoriev I.V."/>
            <person name="Hibbett D.S."/>
            <person name="Martin F."/>
            <person name="Nordberg H.P."/>
            <person name="Cantor M.N."/>
            <person name="Hua S.X."/>
        </authorList>
    </citation>
    <scope>NUCLEOTIDE SEQUENCE [LARGE SCALE GENOMIC DNA]</scope>
    <source>
        <strain evidence="1 2">F 1598</strain>
    </source>
</reference>
<evidence type="ECO:0000313" key="1">
    <source>
        <dbReference type="EMBL" id="KIM73964.1"/>
    </source>
</evidence>
<organism evidence="1 2">
    <name type="scientific">Piloderma croceum (strain F 1598)</name>
    <dbReference type="NCBI Taxonomy" id="765440"/>
    <lineage>
        <taxon>Eukaryota</taxon>
        <taxon>Fungi</taxon>
        <taxon>Dikarya</taxon>
        <taxon>Basidiomycota</taxon>
        <taxon>Agaricomycotina</taxon>
        <taxon>Agaricomycetes</taxon>
        <taxon>Agaricomycetidae</taxon>
        <taxon>Atheliales</taxon>
        <taxon>Atheliaceae</taxon>
        <taxon>Piloderma</taxon>
    </lineage>
</organism>
<name>A0A0C3F1B7_PILCF</name>
<sequence>MIEFCLTYAGATEVRGILLKLGHGAIATVKLLIAIVTTWAACKLNNYNKKKLLITIVTCKLNNYNKEVNTLSPVQSISTTSTTCIHYEMHLTDGALQHVRANRDPETATYEENELTACQWQASYPTFTAESG</sequence>
<proteinExistence type="predicted"/>
<gene>
    <name evidence="1" type="ORF">PILCRDRAFT_92800</name>
</gene>
<dbReference type="EMBL" id="KN833069">
    <property type="protein sequence ID" value="KIM73964.1"/>
    <property type="molecule type" value="Genomic_DNA"/>
</dbReference>
<dbReference type="HOGENOM" id="CLU_1917856_0_0_1"/>
<dbReference type="AlphaFoldDB" id="A0A0C3F1B7"/>
<dbReference type="InParanoid" id="A0A0C3F1B7"/>
<evidence type="ECO:0000313" key="2">
    <source>
        <dbReference type="Proteomes" id="UP000054166"/>
    </source>
</evidence>
<accession>A0A0C3F1B7</accession>
<protein>
    <submittedName>
        <fullName evidence="1">Uncharacterized protein</fullName>
    </submittedName>
</protein>
<keyword evidence="2" id="KW-1185">Reference proteome</keyword>